<feature type="region of interest" description="Disordered" evidence="7">
    <location>
        <begin position="455"/>
        <end position="477"/>
    </location>
</feature>
<name>A0A8T2ICG3_9PIPI</name>
<dbReference type="OrthoDB" id="3214149at2759"/>
<keyword evidence="2" id="KW-0479">Metal-binding</keyword>
<evidence type="ECO:0000313" key="9">
    <source>
        <dbReference type="EMBL" id="KAG8429662.1"/>
    </source>
</evidence>
<protein>
    <recommendedName>
        <fullName evidence="8">ZIC1-5/GLI1-3like C2H2 zinc finger domain-containing protein</fullName>
    </recommendedName>
</protein>
<gene>
    <name evidence="9" type="ORF">GDO86_019561</name>
</gene>
<dbReference type="AlphaFoldDB" id="A0A8T2ICG3"/>
<keyword evidence="5" id="KW-0862">Zinc</keyword>
<proteinExistence type="predicted"/>
<evidence type="ECO:0000313" key="10">
    <source>
        <dbReference type="Proteomes" id="UP000812440"/>
    </source>
</evidence>
<dbReference type="Proteomes" id="UP000812440">
    <property type="component" value="Unassembled WGS sequence"/>
</dbReference>
<dbReference type="Gene3D" id="3.30.160.60">
    <property type="entry name" value="Classic Zinc Finger"/>
    <property type="match status" value="2"/>
</dbReference>
<comment type="caution">
    <text evidence="9">The sequence shown here is derived from an EMBL/GenBank/DDBJ whole genome shotgun (WGS) entry which is preliminary data.</text>
</comment>
<dbReference type="GO" id="GO:0000978">
    <property type="term" value="F:RNA polymerase II cis-regulatory region sequence-specific DNA binding"/>
    <property type="evidence" value="ECO:0007669"/>
    <property type="project" value="TreeGrafter"/>
</dbReference>
<dbReference type="FunFam" id="3.30.160.60:FF:000031">
    <property type="entry name" value="GLI family zinc finger 3"/>
    <property type="match status" value="1"/>
</dbReference>
<evidence type="ECO:0000256" key="6">
    <source>
        <dbReference type="ARBA" id="ARBA00023242"/>
    </source>
</evidence>
<accession>A0A8T2ICG3</accession>
<feature type="region of interest" description="Disordered" evidence="7">
    <location>
        <begin position="867"/>
        <end position="888"/>
    </location>
</feature>
<dbReference type="PANTHER" id="PTHR45718:SF2">
    <property type="entry name" value="ZINC FINGER PROTEIN GLI1"/>
    <property type="match status" value="1"/>
</dbReference>
<evidence type="ECO:0000256" key="2">
    <source>
        <dbReference type="ARBA" id="ARBA00022723"/>
    </source>
</evidence>
<dbReference type="GO" id="GO:0007224">
    <property type="term" value="P:smoothened signaling pathway"/>
    <property type="evidence" value="ECO:0007669"/>
    <property type="project" value="TreeGrafter"/>
</dbReference>
<keyword evidence="3" id="KW-0677">Repeat</keyword>
<feature type="region of interest" description="Disordered" evidence="7">
    <location>
        <begin position="734"/>
        <end position="778"/>
    </location>
</feature>
<keyword evidence="6" id="KW-0539">Nucleus</keyword>
<reference evidence="9" key="1">
    <citation type="thesis" date="2020" institute="ProQuest LLC" country="789 East Eisenhower Parkway, Ann Arbor, MI, USA">
        <title>Comparative Genomics and Chromosome Evolution.</title>
        <authorList>
            <person name="Mudd A.B."/>
        </authorList>
    </citation>
    <scope>NUCLEOTIDE SEQUENCE</scope>
    <source>
        <strain evidence="9">Female2</strain>
        <tissue evidence="9">Blood</tissue>
    </source>
</reference>
<dbReference type="Pfam" id="PF23561">
    <property type="entry name" value="zf-C2H2_15"/>
    <property type="match status" value="1"/>
</dbReference>
<evidence type="ECO:0000256" key="3">
    <source>
        <dbReference type="ARBA" id="ARBA00022737"/>
    </source>
</evidence>
<sequence length="919" mass="101426">MFHLSTFRCKHRSSNYDQTSPNSWCIYYSRCSSASGSYGHLSIGTISCTKEFDTQEHLVHKEFVCHWQDCSRELRPFKAQYMLGVHMKGTQAKNRTKCTFEGCNKAYSRLENLKTHLGLTLGKSLTNHFVQDSWLHQALIQIYSLRKHVKTVHAPEAHITKKLVGMGCRGQSGHEGTGSQCIKGMKCQASPGGQSSCSSERSPLGSANNNDSGVEMNANTGGSFEDLTNLDDNPSVESMGTASASALRKLENLRIDKLNQLRKTPSSGKTVKLPSINNPGPQGDLSVICGQLGMPHNQHVMELSSNSHINQLNDRRNSTTSTMSSAYTVSRRSSVVSPYLSNQRTVENGNMVDSFDRIPSDSGQSNDAVCTSGLPGLTPAQQYRLKAKYAAATVGPPPTPLPNMDRMMTNNRMSFATSDYRGSSISSLLAGNTQRRHSNNEYHNYGTGILHPAQAPGAGMRRASDPARTGGDPQSVPRVQRFKSMTNMNISMMGRQGVGLQQAYGGSEANLQRHMFSPRPPSISENIFMETHDSNVESHNKEQNMVSSNEMQQYMNYQGQGSQLALHTDQMNYNHQVPGLDNQNQIVYPNTQRGISNMHLNSENQSGQSNVLTHANFNQCQMSTHNQHLQNTRQMASCANLPIQWNEVKLWNYNTPRVQSQNQEIILQNAQHGNHDNMTAQSLLSTSLNSNMLSPQGRRTQTPMMQVKEMMVRNYVQSQQALMWEQHPKNMEMVTNSGEDVDTGQNQHSNTSNASPKKNSCVATNSPQSDTSNNTSMMYYSGQGEIHHGKVGPHKLTPPLNHNQASCDGHQHGQYNSNHSFLKTDSLPYTGSCPVPNPLDSLDLENTQIDFAAIIDDPDHSSLMPENTRHSGLTGLSQDTSHLSTLRNPSSVVPNMAVGDLNSMLTSLAGENKFLNTIS</sequence>
<evidence type="ECO:0000256" key="4">
    <source>
        <dbReference type="ARBA" id="ARBA00022771"/>
    </source>
</evidence>
<feature type="compositionally biased region" description="Polar residues" evidence="7">
    <location>
        <begin position="870"/>
        <end position="888"/>
    </location>
</feature>
<dbReference type="GO" id="GO:0008270">
    <property type="term" value="F:zinc ion binding"/>
    <property type="evidence" value="ECO:0007669"/>
    <property type="project" value="UniProtKB-KW"/>
</dbReference>
<feature type="region of interest" description="Disordered" evidence="7">
    <location>
        <begin position="192"/>
        <end position="238"/>
    </location>
</feature>
<dbReference type="InterPro" id="IPR043359">
    <property type="entry name" value="GLI-like"/>
</dbReference>
<evidence type="ECO:0000256" key="1">
    <source>
        <dbReference type="ARBA" id="ARBA00004123"/>
    </source>
</evidence>
<dbReference type="EMBL" id="JAACNH010004096">
    <property type="protein sequence ID" value="KAG8429662.1"/>
    <property type="molecule type" value="Genomic_DNA"/>
</dbReference>
<dbReference type="PANTHER" id="PTHR45718">
    <property type="entry name" value="TRANSCRIPTIONAL ACTIVATOR CUBITUS INTERRUPTUS"/>
    <property type="match status" value="1"/>
</dbReference>
<keyword evidence="4" id="KW-0863">Zinc-finger</keyword>
<dbReference type="GO" id="GO:0000981">
    <property type="term" value="F:DNA-binding transcription factor activity, RNA polymerase II-specific"/>
    <property type="evidence" value="ECO:0007669"/>
    <property type="project" value="TreeGrafter"/>
</dbReference>
<comment type="subcellular location">
    <subcellularLocation>
        <location evidence="1">Nucleus</location>
    </subcellularLocation>
</comment>
<dbReference type="InterPro" id="IPR036236">
    <property type="entry name" value="Znf_C2H2_sf"/>
</dbReference>
<dbReference type="GO" id="GO:0005634">
    <property type="term" value="C:nucleus"/>
    <property type="evidence" value="ECO:0007669"/>
    <property type="project" value="UniProtKB-SubCell"/>
</dbReference>
<dbReference type="InterPro" id="IPR056436">
    <property type="entry name" value="Znf-C2H2_ZIC1-5/GLI1-3-like"/>
</dbReference>
<feature type="compositionally biased region" description="Polar residues" evidence="7">
    <location>
        <begin position="192"/>
        <end position="222"/>
    </location>
</feature>
<evidence type="ECO:0000256" key="5">
    <source>
        <dbReference type="ARBA" id="ARBA00022833"/>
    </source>
</evidence>
<dbReference type="SUPFAM" id="SSF57667">
    <property type="entry name" value="beta-beta-alpha zinc fingers"/>
    <property type="match status" value="1"/>
</dbReference>
<evidence type="ECO:0000256" key="7">
    <source>
        <dbReference type="SAM" id="MobiDB-lite"/>
    </source>
</evidence>
<feature type="domain" description="ZIC1-5/GLI1-3like C2H2 zinc finger" evidence="8">
    <location>
        <begin position="65"/>
        <end position="87"/>
    </location>
</feature>
<keyword evidence="10" id="KW-1185">Reference proteome</keyword>
<organism evidence="9 10">
    <name type="scientific">Hymenochirus boettgeri</name>
    <name type="common">Congo dwarf clawed frog</name>
    <dbReference type="NCBI Taxonomy" id="247094"/>
    <lineage>
        <taxon>Eukaryota</taxon>
        <taxon>Metazoa</taxon>
        <taxon>Chordata</taxon>
        <taxon>Craniata</taxon>
        <taxon>Vertebrata</taxon>
        <taxon>Euteleostomi</taxon>
        <taxon>Amphibia</taxon>
        <taxon>Batrachia</taxon>
        <taxon>Anura</taxon>
        <taxon>Pipoidea</taxon>
        <taxon>Pipidae</taxon>
        <taxon>Pipinae</taxon>
        <taxon>Hymenochirus</taxon>
    </lineage>
</organism>
<evidence type="ECO:0000259" key="8">
    <source>
        <dbReference type="Pfam" id="PF23561"/>
    </source>
</evidence>